<gene>
    <name evidence="1" type="ORF">COCSADRAFT_188760</name>
</gene>
<sequence length="218" mass="24759">MSLAAAFRGVSTSLNTYPIAALTKPMLTYYAKPTPTLPQYPSYVLLLGRRRLQLPQNTALMRNRYSLHRSNLSSAAGSCYEGQSDINLSSDTYSDLNTEADTDIDIELSTGKDDCFTMQQELNEDLDSEAEEILKDIDKLRADGPAKHPRSWMTSNRKNYGTILHLRSFVKSERCTKDNSMTKAFIRSREVKGRSFMRITRTQSERLVVHIKDCTEND</sequence>
<keyword evidence="2" id="KW-1185">Reference proteome</keyword>
<dbReference type="OrthoDB" id="3694691at2759"/>
<dbReference type="RefSeq" id="XP_007697896.1">
    <property type="nucleotide sequence ID" value="XM_007699706.1"/>
</dbReference>
<proteinExistence type="predicted"/>
<dbReference type="GeneID" id="19133645"/>
<reference evidence="2" key="2">
    <citation type="journal article" date="2013" name="PLoS Genet.">
        <title>Comparative genome structure, secondary metabolite, and effector coding capacity across Cochliobolus pathogens.</title>
        <authorList>
            <person name="Condon B.J."/>
            <person name="Leng Y."/>
            <person name="Wu D."/>
            <person name="Bushley K.E."/>
            <person name="Ohm R.A."/>
            <person name="Otillar R."/>
            <person name="Martin J."/>
            <person name="Schackwitz W."/>
            <person name="Grimwood J."/>
            <person name="MohdZainudin N."/>
            <person name="Xue C."/>
            <person name="Wang R."/>
            <person name="Manning V.A."/>
            <person name="Dhillon B."/>
            <person name="Tu Z.J."/>
            <person name="Steffenson B.J."/>
            <person name="Salamov A."/>
            <person name="Sun H."/>
            <person name="Lowry S."/>
            <person name="LaButti K."/>
            <person name="Han J."/>
            <person name="Copeland A."/>
            <person name="Lindquist E."/>
            <person name="Barry K."/>
            <person name="Schmutz J."/>
            <person name="Baker S.E."/>
            <person name="Ciuffetti L.M."/>
            <person name="Grigoriev I.V."/>
            <person name="Zhong S."/>
            <person name="Turgeon B.G."/>
        </authorList>
    </citation>
    <scope>NUCLEOTIDE SEQUENCE [LARGE SCALE GENOMIC DNA]</scope>
    <source>
        <strain evidence="2">ND90Pr / ATCC 201652</strain>
    </source>
</reference>
<dbReference type="HOGENOM" id="CLU_1266771_0_0_1"/>
<accession>M2TAZ2</accession>
<organism evidence="1 2">
    <name type="scientific">Cochliobolus sativus (strain ND90Pr / ATCC 201652)</name>
    <name type="common">Common root rot and spot blotch fungus</name>
    <name type="synonym">Bipolaris sorokiniana</name>
    <dbReference type="NCBI Taxonomy" id="665912"/>
    <lineage>
        <taxon>Eukaryota</taxon>
        <taxon>Fungi</taxon>
        <taxon>Dikarya</taxon>
        <taxon>Ascomycota</taxon>
        <taxon>Pezizomycotina</taxon>
        <taxon>Dothideomycetes</taxon>
        <taxon>Pleosporomycetidae</taxon>
        <taxon>Pleosporales</taxon>
        <taxon>Pleosporineae</taxon>
        <taxon>Pleosporaceae</taxon>
        <taxon>Bipolaris</taxon>
    </lineage>
</organism>
<reference evidence="1 2" key="1">
    <citation type="journal article" date="2012" name="PLoS Pathog.">
        <title>Diverse lifestyles and strategies of plant pathogenesis encoded in the genomes of eighteen Dothideomycetes fungi.</title>
        <authorList>
            <person name="Ohm R.A."/>
            <person name="Feau N."/>
            <person name="Henrissat B."/>
            <person name="Schoch C.L."/>
            <person name="Horwitz B.A."/>
            <person name="Barry K.W."/>
            <person name="Condon B.J."/>
            <person name="Copeland A.C."/>
            <person name="Dhillon B."/>
            <person name="Glaser F."/>
            <person name="Hesse C.N."/>
            <person name="Kosti I."/>
            <person name="LaButti K."/>
            <person name="Lindquist E.A."/>
            <person name="Lucas S."/>
            <person name="Salamov A.A."/>
            <person name="Bradshaw R.E."/>
            <person name="Ciuffetti L."/>
            <person name="Hamelin R.C."/>
            <person name="Kema G.H.J."/>
            <person name="Lawrence C."/>
            <person name="Scott J.A."/>
            <person name="Spatafora J.W."/>
            <person name="Turgeon B.G."/>
            <person name="de Wit P.J.G.M."/>
            <person name="Zhong S."/>
            <person name="Goodwin S.B."/>
            <person name="Grigoriev I.V."/>
        </authorList>
    </citation>
    <scope>NUCLEOTIDE SEQUENCE [LARGE SCALE GENOMIC DNA]</scope>
    <source>
        <strain evidence="2">ND90Pr / ATCC 201652</strain>
    </source>
</reference>
<dbReference type="Proteomes" id="UP000016934">
    <property type="component" value="Unassembled WGS sequence"/>
</dbReference>
<dbReference type="AlphaFoldDB" id="M2TAZ2"/>
<protein>
    <submittedName>
        <fullName evidence="1">Uncharacterized protein</fullName>
    </submittedName>
</protein>
<evidence type="ECO:0000313" key="1">
    <source>
        <dbReference type="EMBL" id="EMD66391.1"/>
    </source>
</evidence>
<name>M2TAZ2_COCSN</name>
<evidence type="ECO:0000313" key="2">
    <source>
        <dbReference type="Proteomes" id="UP000016934"/>
    </source>
</evidence>
<dbReference type="KEGG" id="bsc:COCSADRAFT_188760"/>
<dbReference type="EMBL" id="KB445640">
    <property type="protein sequence ID" value="EMD66391.1"/>
    <property type="molecule type" value="Genomic_DNA"/>
</dbReference>